<dbReference type="AlphaFoldDB" id="A0A0B6XYK1"/>
<sequence length="82" mass="9398">MIRSRFDPTTNSQVSQPLHHRDSLQSNMYLDEVILTIAVGDIQRRPQDMIPTIQNTRSTKNTFYLIVGKIWPALENAGGPFR</sequence>
<accession>A0A0B6XYK1</accession>
<gene>
    <name evidence="2" type="primary">ORF4642</name>
</gene>
<protein>
    <submittedName>
        <fullName evidence="2">Uncharacterized protein</fullName>
    </submittedName>
</protein>
<feature type="non-terminal residue" evidence="2">
    <location>
        <position position="82"/>
    </location>
</feature>
<dbReference type="EMBL" id="HACG01001751">
    <property type="protein sequence ID" value="CEK48616.1"/>
    <property type="molecule type" value="Transcribed_RNA"/>
</dbReference>
<reference evidence="2" key="1">
    <citation type="submission" date="2014-12" db="EMBL/GenBank/DDBJ databases">
        <title>Insight into the proteome of Arion vulgaris.</title>
        <authorList>
            <person name="Aradska J."/>
            <person name="Bulat T."/>
            <person name="Smidak R."/>
            <person name="Sarate P."/>
            <person name="Gangsoo J."/>
            <person name="Sialana F."/>
            <person name="Bilban M."/>
            <person name="Lubec G."/>
        </authorList>
    </citation>
    <scope>NUCLEOTIDE SEQUENCE</scope>
    <source>
        <tissue evidence="2">Skin</tissue>
    </source>
</reference>
<feature type="region of interest" description="Disordered" evidence="1">
    <location>
        <begin position="1"/>
        <end position="20"/>
    </location>
</feature>
<organism evidence="2">
    <name type="scientific">Arion vulgaris</name>
    <dbReference type="NCBI Taxonomy" id="1028688"/>
    <lineage>
        <taxon>Eukaryota</taxon>
        <taxon>Metazoa</taxon>
        <taxon>Spiralia</taxon>
        <taxon>Lophotrochozoa</taxon>
        <taxon>Mollusca</taxon>
        <taxon>Gastropoda</taxon>
        <taxon>Heterobranchia</taxon>
        <taxon>Euthyneura</taxon>
        <taxon>Panpulmonata</taxon>
        <taxon>Eupulmonata</taxon>
        <taxon>Stylommatophora</taxon>
        <taxon>Helicina</taxon>
        <taxon>Arionoidea</taxon>
        <taxon>Arionidae</taxon>
        <taxon>Arion</taxon>
    </lineage>
</organism>
<evidence type="ECO:0000256" key="1">
    <source>
        <dbReference type="SAM" id="MobiDB-lite"/>
    </source>
</evidence>
<proteinExistence type="predicted"/>
<feature type="compositionally biased region" description="Polar residues" evidence="1">
    <location>
        <begin position="7"/>
        <end position="16"/>
    </location>
</feature>
<name>A0A0B6XYK1_9EUPU</name>
<evidence type="ECO:0000313" key="2">
    <source>
        <dbReference type="EMBL" id="CEK48616.1"/>
    </source>
</evidence>